<dbReference type="InterPro" id="IPR053096">
    <property type="entry name" value="CRTAM"/>
</dbReference>
<dbReference type="Proteomes" id="UP001474421">
    <property type="component" value="Unassembled WGS sequence"/>
</dbReference>
<feature type="region of interest" description="Disordered" evidence="4">
    <location>
        <begin position="337"/>
        <end position="368"/>
    </location>
</feature>
<evidence type="ECO:0000313" key="8">
    <source>
        <dbReference type="EMBL" id="KAK9395024.1"/>
    </source>
</evidence>
<sequence>MMTCVPQVWVLALLSLRGIFSRVLTERLNLQEGQNLDLHCVNNRGNTSALEWKDPRGFAIFFNGWQVTRDGRYELLRYSNDSLSIRLSNITRHDEGLFTCLYYSDTIGSKLVSVTVWAPPSKPLLEVLRTPEKHTEENLVLRCSTDDSWPAPQITWLLQNGVEIFGNAQHQLEAKRFCSISNLTIYAFPQGSIISCVIHHKALGRRNLTVTLHLDHAKQKQKTEETFSIPTLSPTREAETQSSNAINETNMTYKGFMEGQAIFLFPGLVSMLLLALFIVVFLFVVKLWKAHRDWKKENNPSEQPIESYRPKANEAPCRLKKNICTIPWRIREKYVIQESSTRTPKPSEESQDSSVFEKEFSHFKETDL</sequence>
<keyword evidence="5" id="KW-0472">Membrane</keyword>
<evidence type="ECO:0000256" key="5">
    <source>
        <dbReference type="SAM" id="Phobius"/>
    </source>
</evidence>
<reference evidence="8 9" key="1">
    <citation type="journal article" date="2024" name="Proc. Natl. Acad. Sci. U.S.A.">
        <title>The genetic regulatory architecture and epigenomic basis for age-related changes in rattlesnake venom.</title>
        <authorList>
            <person name="Hogan M.P."/>
            <person name="Holding M.L."/>
            <person name="Nystrom G.S."/>
            <person name="Colston T.J."/>
            <person name="Bartlett D.A."/>
            <person name="Mason A.J."/>
            <person name="Ellsworth S.A."/>
            <person name="Rautsaw R.M."/>
            <person name="Lawrence K.C."/>
            <person name="Strickland J.L."/>
            <person name="He B."/>
            <person name="Fraser P."/>
            <person name="Margres M.J."/>
            <person name="Gilbert D.M."/>
            <person name="Gibbs H.L."/>
            <person name="Parkinson C.L."/>
            <person name="Rokyta D.R."/>
        </authorList>
    </citation>
    <scope>NUCLEOTIDE SEQUENCE [LARGE SCALE GENOMIC DNA]</scope>
    <source>
        <strain evidence="8">DRR0105</strain>
    </source>
</reference>
<keyword evidence="2 5" id="KW-1133">Transmembrane helix</keyword>
<evidence type="ECO:0000256" key="6">
    <source>
        <dbReference type="SAM" id="SignalP"/>
    </source>
</evidence>
<dbReference type="Pfam" id="PF07686">
    <property type="entry name" value="V-set"/>
    <property type="match status" value="1"/>
</dbReference>
<feature type="compositionally biased region" description="Basic and acidic residues" evidence="4">
    <location>
        <begin position="355"/>
        <end position="368"/>
    </location>
</feature>
<feature type="chain" id="PRO_5043833470" evidence="6">
    <location>
        <begin position="26"/>
        <end position="368"/>
    </location>
</feature>
<comment type="caution">
    <text evidence="8">The sequence shown here is derived from an EMBL/GenBank/DDBJ whole genome shotgun (WGS) entry which is preliminary data.</text>
</comment>
<keyword evidence="3" id="KW-1015">Disulfide bond</keyword>
<gene>
    <name evidence="8" type="ORF">NXF25_014370</name>
</gene>
<dbReference type="AlphaFoldDB" id="A0AAW1AZ27"/>
<dbReference type="PANTHER" id="PTHR47118">
    <property type="entry name" value="CYTOTOXIC AND REGULATORY T-CELL MOLECULE"/>
    <property type="match status" value="1"/>
</dbReference>
<dbReference type="InterPro" id="IPR013162">
    <property type="entry name" value="CD80_C2-set"/>
</dbReference>
<keyword evidence="9" id="KW-1185">Reference proteome</keyword>
<dbReference type="PANTHER" id="PTHR47118:SF1">
    <property type="entry name" value="CYTOTOXIC AND REGULATORY T-CELL MOLECULE"/>
    <property type="match status" value="1"/>
</dbReference>
<dbReference type="GO" id="GO:0002355">
    <property type="term" value="P:detection of tumor cell"/>
    <property type="evidence" value="ECO:0007669"/>
    <property type="project" value="TreeGrafter"/>
</dbReference>
<evidence type="ECO:0000259" key="7">
    <source>
        <dbReference type="PROSITE" id="PS50835"/>
    </source>
</evidence>
<feature type="domain" description="Ig-like" evidence="7">
    <location>
        <begin position="6"/>
        <end position="115"/>
    </location>
</feature>
<evidence type="ECO:0000256" key="3">
    <source>
        <dbReference type="ARBA" id="ARBA00023157"/>
    </source>
</evidence>
<dbReference type="GO" id="GO:0005102">
    <property type="term" value="F:signaling receptor binding"/>
    <property type="evidence" value="ECO:0007669"/>
    <property type="project" value="TreeGrafter"/>
</dbReference>
<organism evidence="8 9">
    <name type="scientific">Crotalus adamanteus</name>
    <name type="common">Eastern diamondback rattlesnake</name>
    <dbReference type="NCBI Taxonomy" id="8729"/>
    <lineage>
        <taxon>Eukaryota</taxon>
        <taxon>Metazoa</taxon>
        <taxon>Chordata</taxon>
        <taxon>Craniata</taxon>
        <taxon>Vertebrata</taxon>
        <taxon>Euteleostomi</taxon>
        <taxon>Lepidosauria</taxon>
        <taxon>Squamata</taxon>
        <taxon>Bifurcata</taxon>
        <taxon>Unidentata</taxon>
        <taxon>Episquamata</taxon>
        <taxon>Toxicofera</taxon>
        <taxon>Serpentes</taxon>
        <taxon>Colubroidea</taxon>
        <taxon>Viperidae</taxon>
        <taxon>Crotalinae</taxon>
        <taxon>Crotalus</taxon>
    </lineage>
</organism>
<dbReference type="Gene3D" id="2.60.40.10">
    <property type="entry name" value="Immunoglobulins"/>
    <property type="match status" value="2"/>
</dbReference>
<evidence type="ECO:0000256" key="2">
    <source>
        <dbReference type="ARBA" id="ARBA00022989"/>
    </source>
</evidence>
<dbReference type="EMBL" id="JAOTOJ010000010">
    <property type="protein sequence ID" value="KAK9395024.1"/>
    <property type="molecule type" value="Genomic_DNA"/>
</dbReference>
<proteinExistence type="predicted"/>
<dbReference type="InterPro" id="IPR036179">
    <property type="entry name" value="Ig-like_dom_sf"/>
</dbReference>
<dbReference type="InterPro" id="IPR007110">
    <property type="entry name" value="Ig-like_dom"/>
</dbReference>
<protein>
    <submittedName>
        <fullName evidence="8">Cytotoxic and regulatory T-cell molecule</fullName>
    </submittedName>
</protein>
<dbReference type="PROSITE" id="PS50835">
    <property type="entry name" value="IG_LIKE"/>
    <property type="match status" value="2"/>
</dbReference>
<keyword evidence="1 5" id="KW-0812">Transmembrane</keyword>
<keyword evidence="6" id="KW-0732">Signal</keyword>
<accession>A0AAW1AZ27</accession>
<dbReference type="InterPro" id="IPR013106">
    <property type="entry name" value="Ig_V-set"/>
</dbReference>
<evidence type="ECO:0000256" key="1">
    <source>
        <dbReference type="ARBA" id="ARBA00022692"/>
    </source>
</evidence>
<evidence type="ECO:0000313" key="9">
    <source>
        <dbReference type="Proteomes" id="UP001474421"/>
    </source>
</evidence>
<dbReference type="GO" id="GO:0002860">
    <property type="term" value="P:positive regulation of natural killer cell mediated cytotoxicity directed against tumor cell target"/>
    <property type="evidence" value="ECO:0007669"/>
    <property type="project" value="TreeGrafter"/>
</dbReference>
<feature type="transmembrane region" description="Helical" evidence="5">
    <location>
        <begin position="261"/>
        <end position="285"/>
    </location>
</feature>
<feature type="domain" description="Ig-like" evidence="7">
    <location>
        <begin position="120"/>
        <end position="211"/>
    </location>
</feature>
<dbReference type="SUPFAM" id="SSF48726">
    <property type="entry name" value="Immunoglobulin"/>
    <property type="match status" value="2"/>
</dbReference>
<dbReference type="GO" id="GO:0008037">
    <property type="term" value="P:cell recognition"/>
    <property type="evidence" value="ECO:0007669"/>
    <property type="project" value="TreeGrafter"/>
</dbReference>
<dbReference type="InterPro" id="IPR013783">
    <property type="entry name" value="Ig-like_fold"/>
</dbReference>
<dbReference type="GO" id="GO:0005886">
    <property type="term" value="C:plasma membrane"/>
    <property type="evidence" value="ECO:0007669"/>
    <property type="project" value="TreeGrafter"/>
</dbReference>
<feature type="signal peptide" evidence="6">
    <location>
        <begin position="1"/>
        <end position="25"/>
    </location>
</feature>
<evidence type="ECO:0000256" key="4">
    <source>
        <dbReference type="SAM" id="MobiDB-lite"/>
    </source>
</evidence>
<dbReference type="Pfam" id="PF08205">
    <property type="entry name" value="C2-set_2"/>
    <property type="match status" value="1"/>
</dbReference>
<name>A0AAW1AZ27_CROAD</name>